<sequence>MDESLEQGMERTDLVVVGAGIFGLTSAATYHRLNPEASILILDAADSFGGTWSKERLFPGLKTNNQLGMYEHPDFPMSEQRFGVRKGEHIHGANMNEYLGAFVDENGLHELIRSNTKVEVIKKAEEGWSLQCLSTSSEGTFDIITTKLIIAIGNTNKPKMPKYPTSPAFEPVVIHSKELSARYEHIVRPNKHTLVIGGGKSAWDVAYACATQPGATVTLLIRPSGNGPNWMAPSHVTPFKLWLEKLVFTRFFGFMSPCPWARTIGLEGWIRALLHRTRLGRMVVSAFWKILGDDVIALNKLHNHPETEKLVPWRGAFEVANDLSIHNYPTNFYDLVREGKIKVVIDEVERFGAGWEVLLKDGGNSIEKLDAVVCATGWEACNTIRWEPESLNKKLALASTSPLDLYEAAMIQNASHSLREHFPILDRNTSRTNHPDPSLRDTRDAHPSDYTSLTDKHPSPDPFPFPQPKRLHRFMVPPNTLQSRSLAFAGALYTLGTYPAAYIQSLWISAYFADQLPLGSHEEVLSRTYRDSQYCALRAAGGYGRSAPDLVWDTLPYFDVLMEDLGMGKGMFGGAGKGMFAGHGPEDWRGCVGKWEERMRDRGDRKKGV</sequence>
<dbReference type="GO" id="GO:0016491">
    <property type="term" value="F:oxidoreductase activity"/>
    <property type="evidence" value="ECO:0007669"/>
    <property type="project" value="UniProtKB-KW"/>
</dbReference>
<feature type="compositionally biased region" description="Basic and acidic residues" evidence="4">
    <location>
        <begin position="433"/>
        <end position="447"/>
    </location>
</feature>
<dbReference type="AlphaFoldDB" id="A0A7U2FAH6"/>
<dbReference type="Pfam" id="PF13738">
    <property type="entry name" value="Pyr_redox_3"/>
    <property type="match status" value="1"/>
</dbReference>
<proteinExistence type="predicted"/>
<dbReference type="VEuPathDB" id="FungiDB:JI435_122380"/>
<dbReference type="PANTHER" id="PTHR23023">
    <property type="entry name" value="DIMETHYLANILINE MONOOXYGENASE"/>
    <property type="match status" value="1"/>
</dbReference>
<evidence type="ECO:0000313" key="6">
    <source>
        <dbReference type="Proteomes" id="UP000663193"/>
    </source>
</evidence>
<evidence type="ECO:0008006" key="7">
    <source>
        <dbReference type="Google" id="ProtNLM"/>
    </source>
</evidence>
<reference evidence="6" key="1">
    <citation type="journal article" date="2021" name="BMC Genomics">
        <title>Chromosome-level genome assembly and manually-curated proteome of model necrotroph Parastagonospora nodorum Sn15 reveals a genome-wide trove of candidate effector homologs, and redundancy of virulence-related functions within an accessory chromosome.</title>
        <authorList>
            <person name="Bertazzoni S."/>
            <person name="Jones D.A.B."/>
            <person name="Phan H.T."/>
            <person name="Tan K.-C."/>
            <person name="Hane J.K."/>
        </authorList>
    </citation>
    <scope>NUCLEOTIDE SEQUENCE [LARGE SCALE GENOMIC DNA]</scope>
    <source>
        <strain evidence="6">SN15 / ATCC MYA-4574 / FGSC 10173)</strain>
    </source>
</reference>
<evidence type="ECO:0000313" key="5">
    <source>
        <dbReference type="EMBL" id="QRD01602.1"/>
    </source>
</evidence>
<protein>
    <recommendedName>
        <fullName evidence="7">L-ornithine N(5)-oxygenase</fullName>
    </recommendedName>
</protein>
<keyword evidence="2" id="KW-0274">FAD</keyword>
<keyword evidence="3" id="KW-0560">Oxidoreductase</keyword>
<dbReference type="SUPFAM" id="SSF51905">
    <property type="entry name" value="FAD/NAD(P)-binding domain"/>
    <property type="match status" value="2"/>
</dbReference>
<organism evidence="5 6">
    <name type="scientific">Phaeosphaeria nodorum (strain SN15 / ATCC MYA-4574 / FGSC 10173)</name>
    <name type="common">Glume blotch fungus</name>
    <name type="synonym">Parastagonospora nodorum</name>
    <dbReference type="NCBI Taxonomy" id="321614"/>
    <lineage>
        <taxon>Eukaryota</taxon>
        <taxon>Fungi</taxon>
        <taxon>Dikarya</taxon>
        <taxon>Ascomycota</taxon>
        <taxon>Pezizomycotina</taxon>
        <taxon>Dothideomycetes</taxon>
        <taxon>Pleosporomycetidae</taxon>
        <taxon>Pleosporales</taxon>
        <taxon>Pleosporineae</taxon>
        <taxon>Phaeosphaeriaceae</taxon>
        <taxon>Parastagonospora</taxon>
    </lineage>
</organism>
<keyword evidence="6" id="KW-1185">Reference proteome</keyword>
<dbReference type="OrthoDB" id="2915840at2759"/>
<dbReference type="InterPro" id="IPR050346">
    <property type="entry name" value="FMO-like"/>
</dbReference>
<dbReference type="FunFam" id="3.50.50.60:FF:000258">
    <property type="entry name" value="Flavin-binding monooxygenase-like protein (AFU_orthologue AFUA_6G01900)"/>
    <property type="match status" value="1"/>
</dbReference>
<evidence type="ECO:0000256" key="4">
    <source>
        <dbReference type="SAM" id="MobiDB-lite"/>
    </source>
</evidence>
<dbReference type="Gene3D" id="3.50.50.60">
    <property type="entry name" value="FAD/NAD(P)-binding domain"/>
    <property type="match status" value="1"/>
</dbReference>
<name>A0A7U2FAH6_PHANO</name>
<gene>
    <name evidence="5" type="ORF">JI435_122380</name>
</gene>
<accession>A0A7U2FAH6</accession>
<dbReference type="InterPro" id="IPR036188">
    <property type="entry name" value="FAD/NAD-bd_sf"/>
</dbReference>
<dbReference type="Proteomes" id="UP000663193">
    <property type="component" value="Chromosome 12"/>
</dbReference>
<evidence type="ECO:0000256" key="1">
    <source>
        <dbReference type="ARBA" id="ARBA00022630"/>
    </source>
</evidence>
<keyword evidence="1" id="KW-0285">Flavoprotein</keyword>
<evidence type="ECO:0000256" key="2">
    <source>
        <dbReference type="ARBA" id="ARBA00022827"/>
    </source>
</evidence>
<feature type="region of interest" description="Disordered" evidence="4">
    <location>
        <begin position="424"/>
        <end position="462"/>
    </location>
</feature>
<dbReference type="EMBL" id="CP069034">
    <property type="protein sequence ID" value="QRD01602.1"/>
    <property type="molecule type" value="Genomic_DNA"/>
</dbReference>
<evidence type="ECO:0000256" key="3">
    <source>
        <dbReference type="ARBA" id="ARBA00023002"/>
    </source>
</evidence>